<feature type="repeat" description="ANK" evidence="3">
    <location>
        <begin position="860"/>
        <end position="892"/>
    </location>
</feature>
<organism evidence="6 7">
    <name type="scientific">Mycena maculata</name>
    <dbReference type="NCBI Taxonomy" id="230809"/>
    <lineage>
        <taxon>Eukaryota</taxon>
        <taxon>Fungi</taxon>
        <taxon>Dikarya</taxon>
        <taxon>Basidiomycota</taxon>
        <taxon>Agaricomycotina</taxon>
        <taxon>Agaricomycetes</taxon>
        <taxon>Agaricomycetidae</taxon>
        <taxon>Agaricales</taxon>
        <taxon>Marasmiineae</taxon>
        <taxon>Mycenaceae</taxon>
        <taxon>Mycena</taxon>
    </lineage>
</organism>
<accession>A0AAD7JZ74</accession>
<dbReference type="EMBL" id="JARJLG010000017">
    <property type="protein sequence ID" value="KAJ7773610.1"/>
    <property type="molecule type" value="Genomic_DNA"/>
</dbReference>
<feature type="repeat" description="ANK" evidence="3">
    <location>
        <begin position="827"/>
        <end position="859"/>
    </location>
</feature>
<dbReference type="Pfam" id="PF00023">
    <property type="entry name" value="Ank"/>
    <property type="match status" value="2"/>
</dbReference>
<feature type="repeat" description="ANK" evidence="3">
    <location>
        <begin position="1366"/>
        <end position="1398"/>
    </location>
</feature>
<proteinExistence type="predicted"/>
<evidence type="ECO:0000256" key="3">
    <source>
        <dbReference type="PROSITE-ProRule" id="PRU00023"/>
    </source>
</evidence>
<feature type="repeat" description="ANK" evidence="3">
    <location>
        <begin position="794"/>
        <end position="826"/>
    </location>
</feature>
<dbReference type="Pfam" id="PF22939">
    <property type="entry name" value="WHD_GPIID"/>
    <property type="match status" value="1"/>
</dbReference>
<evidence type="ECO:0000313" key="6">
    <source>
        <dbReference type="EMBL" id="KAJ7773610.1"/>
    </source>
</evidence>
<dbReference type="PANTHER" id="PTHR24171">
    <property type="entry name" value="ANKYRIN REPEAT DOMAIN-CONTAINING PROTEIN 39-RELATED"/>
    <property type="match status" value="1"/>
</dbReference>
<name>A0AAD7JZ74_9AGAR</name>
<dbReference type="Proteomes" id="UP001215280">
    <property type="component" value="Unassembled WGS sequence"/>
</dbReference>
<dbReference type="InterPro" id="IPR056884">
    <property type="entry name" value="NPHP3-like_N"/>
</dbReference>
<feature type="domain" description="GPI inositol-deacylase winged helix" evidence="4">
    <location>
        <begin position="550"/>
        <end position="626"/>
    </location>
</feature>
<feature type="repeat" description="ANK" evidence="3">
    <location>
        <begin position="1144"/>
        <end position="1173"/>
    </location>
</feature>
<keyword evidence="7" id="KW-1185">Reference proteome</keyword>
<evidence type="ECO:0000256" key="2">
    <source>
        <dbReference type="ARBA" id="ARBA00023043"/>
    </source>
</evidence>
<feature type="repeat" description="ANK" evidence="3">
    <location>
        <begin position="1336"/>
        <end position="1368"/>
    </location>
</feature>
<dbReference type="Pfam" id="PF24883">
    <property type="entry name" value="NPHP3_N"/>
    <property type="match status" value="1"/>
</dbReference>
<dbReference type="Gene3D" id="3.40.50.300">
    <property type="entry name" value="P-loop containing nucleotide triphosphate hydrolases"/>
    <property type="match status" value="1"/>
</dbReference>
<dbReference type="Pfam" id="PF12796">
    <property type="entry name" value="Ank_2"/>
    <property type="match status" value="6"/>
</dbReference>
<feature type="repeat" description="ANK" evidence="3">
    <location>
        <begin position="1042"/>
        <end position="1074"/>
    </location>
</feature>
<comment type="caution">
    <text evidence="6">The sequence shown here is derived from an EMBL/GenBank/DDBJ whole genome shotgun (WGS) entry which is preliminary data.</text>
</comment>
<evidence type="ECO:0000259" key="4">
    <source>
        <dbReference type="Pfam" id="PF22939"/>
    </source>
</evidence>
<evidence type="ECO:0000313" key="7">
    <source>
        <dbReference type="Proteomes" id="UP001215280"/>
    </source>
</evidence>
<dbReference type="InterPro" id="IPR036770">
    <property type="entry name" value="Ankyrin_rpt-contain_sf"/>
</dbReference>
<dbReference type="PROSITE" id="PS50297">
    <property type="entry name" value="ANK_REP_REGION"/>
    <property type="match status" value="10"/>
</dbReference>
<dbReference type="InterPro" id="IPR054471">
    <property type="entry name" value="GPIID_WHD"/>
</dbReference>
<sequence>MAQIRLGWQESAFAMICRGEDQNKLWMHQWEELGCTYVAPVVPRQPNSAFCVTNAARTAGHRFILPALSLMAETLGTVTSILQLVDTVQTARELIQDFHHAPEEQRRLLSEMDNLRPLIEELRLVADNPMNGLIQQMQLPVEVFHSTMEHFTEKLKEGKGPLAKLRKRMSWTMWSKKEATEYLDKFEQFKSLVNSWLSLNIRNIIIIVGNKPYIYEFRLRSHPSCTSIGGQSGQHIASQSPHCPPIRGECGRDPTRPEILTKVDGATAIQQEQIDLLGRRELESGFSPIVGFGDGNVALERHFGAVAYYMAAGAGKTVLASLVVDHLETPQNKNISVACIYLNHKETKIQILSNLFSGLWRQLVHGKNVGTQAFELYKRHSERRTRPPLDDVQDILSTTVAEWSKVYIIADAEYPEDDQCILLEHLVSKGPTVNLMMTARPHISPAALLATFHAIEIHANTDDIRQYIDGCLRKSSRLSKLVKAQPELHWEILSKIITSVDGMFLLAKLHISALSTKPTIKAVREALKNLPKDLEETYNDAMNRIDSQNEEDRKITHLVLTWVTNAKRPLSVQELQEALAIEPGATQLDVDNLLDIGIIFSVCAGLVIQNGSGVRLVHYTTQEYLNTIQAQRFPNAQTDITRTLLTLLAFDHPSTLRSYSGLVHYAQYCLLHAARKPERSLRTMLVKFLTQVPSWNNFMAWYWHATPWNFPYWPSHASPLWIAAAANLLEIAEWHPPEATGTLLGYSLLKKGADVNVQGEQYGTALQAAYSQGHWDIFQLLVKNGANVNVQGGEYETALQAASVGDHWDIVRLLIENGADVNAQGGEYGTTLHVTCYKGQWDIAQLLVENGADVDVQSGKHGCALYGACLNGHINTVWLLINSGANVNAQGGEHVSALRVASYKGHMNIVQLLIKNGADVNVWGGEYGSALQAATFKGHWKISRLLVKKGANAMKTWSGSSSKMAHSQRKLQKVLHEALQQALHRGNQYITRFIIENGADININTLGGGYGNMLRLASETGQEAAVHLLIENGVDVNTQCGDYGSAMQVVSSRGHKNIVQLLIKNGSNVNAQGGINRNALQAVCSYSHVDIVQLLIQNGANVNAKGGHYGSALHAASFNGHGVIVHVLIEGGADINAQSGMYGSGLAAACFYGHMHIIQLLIENGADVNAEGREYGNALQATSWRGAEAIVRLLIAHGVDVNAHGEVHGSTLHVASCIGHMSIVQIFMENSANVNAQGGRYICSPLHLALWAGHDNIGRFLIENGADVNAGGVYGKALDLAAQASNKDITWALIENGADVNAQGGSALRAACSIGYGDIVRLLVENGADVNAGSWTDETTLDVACLNGHKSIIQQLIENGADVNVWNGTALRMAYFKEHRGIVQLLIENGADVNAEGGMVSTS</sequence>
<feature type="repeat" description="ANK" evidence="3">
    <location>
        <begin position="1244"/>
        <end position="1273"/>
    </location>
</feature>
<feature type="repeat" description="ANK" evidence="3">
    <location>
        <begin position="761"/>
        <end position="793"/>
    </location>
</feature>
<feature type="repeat" description="ANK" evidence="3">
    <location>
        <begin position="893"/>
        <end position="925"/>
    </location>
</feature>
<evidence type="ECO:0000256" key="1">
    <source>
        <dbReference type="ARBA" id="ARBA00022737"/>
    </source>
</evidence>
<dbReference type="PROSITE" id="PS50088">
    <property type="entry name" value="ANK_REPEAT"/>
    <property type="match status" value="14"/>
</dbReference>
<dbReference type="SUPFAM" id="SSF52540">
    <property type="entry name" value="P-loop containing nucleoside triphosphate hydrolases"/>
    <property type="match status" value="1"/>
</dbReference>
<feature type="domain" description="Nephrocystin 3-like N-terminal" evidence="5">
    <location>
        <begin position="311"/>
        <end position="440"/>
    </location>
</feature>
<dbReference type="Gene3D" id="1.25.40.20">
    <property type="entry name" value="Ankyrin repeat-containing domain"/>
    <property type="match status" value="5"/>
</dbReference>
<gene>
    <name evidence="6" type="ORF">DFH07DRAFT_767564</name>
</gene>
<feature type="repeat" description="ANK" evidence="3">
    <location>
        <begin position="1303"/>
        <end position="1335"/>
    </location>
</feature>
<evidence type="ECO:0000259" key="5">
    <source>
        <dbReference type="Pfam" id="PF24883"/>
    </source>
</evidence>
<feature type="repeat" description="ANK" evidence="3">
    <location>
        <begin position="1075"/>
        <end position="1107"/>
    </location>
</feature>
<dbReference type="SMART" id="SM00248">
    <property type="entry name" value="ANK"/>
    <property type="match status" value="19"/>
</dbReference>
<dbReference type="InterPro" id="IPR002110">
    <property type="entry name" value="Ankyrin_rpt"/>
</dbReference>
<keyword evidence="1" id="KW-0677">Repeat</keyword>
<dbReference type="InterPro" id="IPR027417">
    <property type="entry name" value="P-loop_NTPase"/>
</dbReference>
<feature type="repeat" description="ANK" evidence="3">
    <location>
        <begin position="1207"/>
        <end position="1239"/>
    </location>
</feature>
<protein>
    <submittedName>
        <fullName evidence="6">Ankyrin repeat-containing domain protein</fullName>
    </submittedName>
</protein>
<feature type="repeat" description="ANK" evidence="3">
    <location>
        <begin position="1108"/>
        <end position="1140"/>
    </location>
</feature>
<dbReference type="SUPFAM" id="SSF48403">
    <property type="entry name" value="Ankyrin repeat"/>
    <property type="match status" value="2"/>
</dbReference>
<reference evidence="6" key="1">
    <citation type="submission" date="2023-03" db="EMBL/GenBank/DDBJ databases">
        <title>Massive genome expansion in bonnet fungi (Mycena s.s.) driven by repeated elements and novel gene families across ecological guilds.</title>
        <authorList>
            <consortium name="Lawrence Berkeley National Laboratory"/>
            <person name="Harder C.B."/>
            <person name="Miyauchi S."/>
            <person name="Viragh M."/>
            <person name="Kuo A."/>
            <person name="Thoen E."/>
            <person name="Andreopoulos B."/>
            <person name="Lu D."/>
            <person name="Skrede I."/>
            <person name="Drula E."/>
            <person name="Henrissat B."/>
            <person name="Morin E."/>
            <person name="Kohler A."/>
            <person name="Barry K."/>
            <person name="LaButti K."/>
            <person name="Morin E."/>
            <person name="Salamov A."/>
            <person name="Lipzen A."/>
            <person name="Mereny Z."/>
            <person name="Hegedus B."/>
            <person name="Baldrian P."/>
            <person name="Stursova M."/>
            <person name="Weitz H."/>
            <person name="Taylor A."/>
            <person name="Grigoriev I.V."/>
            <person name="Nagy L.G."/>
            <person name="Martin F."/>
            <person name="Kauserud H."/>
        </authorList>
    </citation>
    <scope>NUCLEOTIDE SEQUENCE</scope>
    <source>
        <strain evidence="6">CBHHK188m</strain>
    </source>
</reference>
<keyword evidence="2 3" id="KW-0040">ANK repeat</keyword>